<dbReference type="PROSITE" id="PS51525">
    <property type="entry name" value="NET"/>
    <property type="match status" value="1"/>
</dbReference>
<feature type="region of interest" description="Disordered" evidence="1">
    <location>
        <begin position="306"/>
        <end position="333"/>
    </location>
</feature>
<accession>A0A8H7QUR4</accession>
<reference evidence="3" key="1">
    <citation type="submission" date="2020-12" db="EMBL/GenBank/DDBJ databases">
        <title>Metabolic potential, ecology and presence of endohyphal bacteria is reflected in genomic diversity of Mucoromycotina.</title>
        <authorList>
            <person name="Muszewska A."/>
            <person name="Okrasinska A."/>
            <person name="Steczkiewicz K."/>
            <person name="Drgas O."/>
            <person name="Orlowska M."/>
            <person name="Perlinska-Lenart U."/>
            <person name="Aleksandrzak-Piekarczyk T."/>
            <person name="Szatraj K."/>
            <person name="Zielenkiewicz U."/>
            <person name="Pilsyk S."/>
            <person name="Malc E."/>
            <person name="Mieczkowski P."/>
            <person name="Kruszewska J.S."/>
            <person name="Biernat P."/>
            <person name="Pawlowska J."/>
        </authorList>
    </citation>
    <scope>NUCLEOTIDE SEQUENCE</scope>
    <source>
        <strain evidence="3">WA0000017839</strain>
    </source>
</reference>
<dbReference type="InterPro" id="IPR027353">
    <property type="entry name" value="NET_dom"/>
</dbReference>
<dbReference type="InterPro" id="IPR038336">
    <property type="entry name" value="NET_sf"/>
</dbReference>
<feature type="region of interest" description="Disordered" evidence="1">
    <location>
        <begin position="243"/>
        <end position="286"/>
    </location>
</feature>
<comment type="caution">
    <text evidence="3">The sequence shown here is derived from an EMBL/GenBank/DDBJ whole genome shotgun (WGS) entry which is preliminary data.</text>
</comment>
<evidence type="ECO:0000256" key="1">
    <source>
        <dbReference type="SAM" id="MobiDB-lite"/>
    </source>
</evidence>
<feature type="region of interest" description="Disordered" evidence="1">
    <location>
        <begin position="91"/>
        <end position="151"/>
    </location>
</feature>
<dbReference type="Pfam" id="PF17035">
    <property type="entry name" value="BET"/>
    <property type="match status" value="1"/>
</dbReference>
<feature type="compositionally biased region" description="Low complexity" evidence="1">
    <location>
        <begin position="98"/>
        <end position="118"/>
    </location>
</feature>
<protein>
    <recommendedName>
        <fullName evidence="2">NET domain-containing protein</fullName>
    </recommendedName>
</protein>
<feature type="compositionally biased region" description="Basic residues" evidence="1">
    <location>
        <begin position="255"/>
        <end position="266"/>
    </location>
</feature>
<evidence type="ECO:0000313" key="3">
    <source>
        <dbReference type="EMBL" id="KAG2199097.1"/>
    </source>
</evidence>
<organism evidence="3 4">
    <name type="scientific">Mucor saturninus</name>
    <dbReference type="NCBI Taxonomy" id="64648"/>
    <lineage>
        <taxon>Eukaryota</taxon>
        <taxon>Fungi</taxon>
        <taxon>Fungi incertae sedis</taxon>
        <taxon>Mucoromycota</taxon>
        <taxon>Mucoromycotina</taxon>
        <taxon>Mucoromycetes</taxon>
        <taxon>Mucorales</taxon>
        <taxon>Mucorineae</taxon>
        <taxon>Mucoraceae</taxon>
        <taxon>Mucor</taxon>
    </lineage>
</organism>
<keyword evidence="4" id="KW-1185">Reference proteome</keyword>
<proteinExistence type="predicted"/>
<dbReference type="Proteomes" id="UP000603453">
    <property type="component" value="Unassembled WGS sequence"/>
</dbReference>
<feature type="domain" description="NET" evidence="2">
    <location>
        <begin position="137"/>
        <end position="224"/>
    </location>
</feature>
<feature type="compositionally biased region" description="Basic residues" evidence="1">
    <location>
        <begin position="314"/>
        <end position="326"/>
    </location>
</feature>
<sequence length="436" mass="48296">MLRESVQSWPQDPWPLLDNTANLDTNTNSFDSASFLNADHVLQLQDLFGQDQLDFDGDTSLLYDEFTYVPESNNVNAIEPSDLTHHYMETNTKRRRSSSSCSSSSNSSSSGSSSGSSSEGEEDTHDFSSMTRDVSDSSDDEQVNTPSPYLHRRQMEELILDKITNHLDAEKLPGILTIISKSQPAEEEEEVEEVEIDLAKLDRDQLVRILSYVDACLTEKKGGAKVILSDYTIQKPVSLLPPPPASVSVSSPSKQTRRRHRNRRRSSIVEAGHVVNGSSGHARLSATHGPISMSALTDFEKSASTGSAAASVAGKKKAVRKRRGKKTNKDEDVSVHMASMDVSLFGDSIASTKPKRRTAIHKRRLLEEMLQPSNNESSSEEEEDDDGIIVFGDEQMDLAVTQNETIVHQESLILEPVIIEEPTEEEEDDELIDIMM</sequence>
<dbReference type="AlphaFoldDB" id="A0A8H7QUR4"/>
<dbReference type="OrthoDB" id="2416617at2759"/>
<dbReference type="EMBL" id="JAEPRD010000101">
    <property type="protein sequence ID" value="KAG2199097.1"/>
    <property type="molecule type" value="Genomic_DNA"/>
</dbReference>
<dbReference type="Gene3D" id="1.20.1270.220">
    <property type="match status" value="1"/>
</dbReference>
<name>A0A8H7QUR4_9FUNG</name>
<evidence type="ECO:0000259" key="2">
    <source>
        <dbReference type="PROSITE" id="PS51525"/>
    </source>
</evidence>
<gene>
    <name evidence="3" type="ORF">INT47_005101</name>
</gene>
<evidence type="ECO:0000313" key="4">
    <source>
        <dbReference type="Proteomes" id="UP000603453"/>
    </source>
</evidence>